<dbReference type="InterPro" id="IPR050467">
    <property type="entry name" value="LRFN"/>
</dbReference>
<evidence type="ECO:0000256" key="5">
    <source>
        <dbReference type="ARBA" id="ARBA00023319"/>
    </source>
</evidence>
<dbReference type="InterPro" id="IPR032675">
    <property type="entry name" value="LRR_dom_sf"/>
</dbReference>
<feature type="transmembrane region" description="Helical" evidence="6">
    <location>
        <begin position="455"/>
        <end position="477"/>
    </location>
</feature>
<evidence type="ECO:0000256" key="4">
    <source>
        <dbReference type="ARBA" id="ARBA00023157"/>
    </source>
</evidence>
<keyword evidence="4" id="KW-1015">Disulfide bond</keyword>
<dbReference type="InterPro" id="IPR001611">
    <property type="entry name" value="Leu-rich_rpt"/>
</dbReference>
<keyword evidence="3" id="KW-0677">Repeat</keyword>
<keyword evidence="6" id="KW-1133">Transmembrane helix</keyword>
<dbReference type="Gene3D" id="3.80.10.10">
    <property type="entry name" value="Ribonuclease Inhibitor"/>
    <property type="match status" value="1"/>
</dbReference>
<dbReference type="SMART" id="SM00408">
    <property type="entry name" value="IGc2"/>
    <property type="match status" value="1"/>
</dbReference>
<dbReference type="InterPro" id="IPR003599">
    <property type="entry name" value="Ig_sub"/>
</dbReference>
<dbReference type="InterPro" id="IPR003598">
    <property type="entry name" value="Ig_sub2"/>
</dbReference>
<dbReference type="SMART" id="SM00369">
    <property type="entry name" value="LRR_TYP"/>
    <property type="match status" value="4"/>
</dbReference>
<dbReference type="GeneTree" id="ENSGT00940000156033"/>
<dbReference type="Gene3D" id="2.60.40.10">
    <property type="entry name" value="Immunoglobulins"/>
    <property type="match status" value="1"/>
</dbReference>
<dbReference type="InterPro" id="IPR007110">
    <property type="entry name" value="Ig-like_dom"/>
</dbReference>
<dbReference type="PANTHER" id="PTHR45842">
    <property type="entry name" value="SYNAPTIC ADHESION-LIKE MOLECULE SALM"/>
    <property type="match status" value="1"/>
</dbReference>
<evidence type="ECO:0000256" key="2">
    <source>
        <dbReference type="ARBA" id="ARBA00022729"/>
    </source>
</evidence>
<reference evidence="8" key="2">
    <citation type="submission" date="2025-08" db="UniProtKB">
        <authorList>
            <consortium name="Ensembl"/>
        </authorList>
    </citation>
    <scope>IDENTIFICATION</scope>
</reference>
<sequence>MRLKATVSLMALIREKAKHQTSRSQWRSLLCMETSMDHIPEDIPDDLKKIRMENCHLTELPQGSFSLNSALEYLWLNFNEITLMNIRSLEGLANLTELRLQGNKLTSVPWTTFQDTPKLKILDLKLNRLDALPEHALKHLPSLTYLDLSFNQLTIISKEVFVNWPLYQSAKKAWGKEGLVSNVVLGLHDNPWLCDCRLKGFVEFVGAVGPPIILMNSYLMCSSPVSKVDKFFHEIQLKTCTKPMASVPDSNVTLPLGGNATLRCIVKARPVPTIQWMYILKMIRGFASTHTQIDEDTVTSQLVIPSVHLADRGIYTCMANNFIGNTSANIMLNIDSPNSSAPIPPPVPMISAEDNAHVDIHIAKQTVYGITLEWHAVTDNPAETWFTIHFGKLDTPKKEMIYIGPGINSYSVSDLLPVTKYEVCVTLKNYPPRKGQCILFVTGSDISELEQRERLIHIVVVVCAMVLAVPAGMYACTTEARFSCVDRCVDLCKKRRMHQEDLEGNERQHTFDSLQAASDEALCRDSNEKATKRRKSEDRCKGGSAAYLY</sequence>
<accession>A0A8C6L7L0</accession>
<evidence type="ECO:0000259" key="7">
    <source>
        <dbReference type="PROSITE" id="PS50835"/>
    </source>
</evidence>
<dbReference type="PANTHER" id="PTHR45842:SF14">
    <property type="entry name" value="LEUCINE-RICH REPEAT, IMMUNOGLOBULIN-LIKE DOMAIN AND TRANSMEMBRANE DOMAIN-CONTAINING PROTEIN 2"/>
    <property type="match status" value="1"/>
</dbReference>
<dbReference type="Ensembl" id="ENSNFUT00015016754.1">
    <property type="protein sequence ID" value="ENSNFUP00015015992.1"/>
    <property type="gene ID" value="ENSNFUG00015007685.1"/>
</dbReference>
<dbReference type="CDD" id="cd00063">
    <property type="entry name" value="FN3"/>
    <property type="match status" value="1"/>
</dbReference>
<keyword evidence="5" id="KW-0393">Immunoglobulin domain</keyword>
<keyword evidence="9" id="KW-1185">Reference proteome</keyword>
<dbReference type="SMART" id="SM00082">
    <property type="entry name" value="LRRCT"/>
    <property type="match status" value="1"/>
</dbReference>
<dbReference type="Pfam" id="PF13927">
    <property type="entry name" value="Ig_3"/>
    <property type="match status" value="1"/>
</dbReference>
<dbReference type="AlphaFoldDB" id="A0A8C6L7L0"/>
<protein>
    <submittedName>
        <fullName evidence="8">Leucine-rich repeat, immunoglobulin-like and transmembrane domains 1b</fullName>
    </submittedName>
</protein>
<proteinExistence type="predicted"/>
<dbReference type="FunFam" id="2.60.40.10:FF:000032">
    <property type="entry name" value="palladin isoform X1"/>
    <property type="match status" value="1"/>
</dbReference>
<evidence type="ECO:0000256" key="6">
    <source>
        <dbReference type="SAM" id="Phobius"/>
    </source>
</evidence>
<dbReference type="SUPFAM" id="SSF52058">
    <property type="entry name" value="L domain-like"/>
    <property type="match status" value="1"/>
</dbReference>
<keyword evidence="2" id="KW-0732">Signal</keyword>
<dbReference type="SUPFAM" id="SSF49265">
    <property type="entry name" value="Fibronectin type III"/>
    <property type="match status" value="1"/>
</dbReference>
<dbReference type="InterPro" id="IPR036116">
    <property type="entry name" value="FN3_sf"/>
</dbReference>
<evidence type="ECO:0000256" key="3">
    <source>
        <dbReference type="ARBA" id="ARBA00022737"/>
    </source>
</evidence>
<dbReference type="InterPro" id="IPR003591">
    <property type="entry name" value="Leu-rich_rpt_typical-subtyp"/>
</dbReference>
<evidence type="ECO:0000313" key="9">
    <source>
        <dbReference type="Proteomes" id="UP000694548"/>
    </source>
</evidence>
<evidence type="ECO:0000256" key="1">
    <source>
        <dbReference type="ARBA" id="ARBA00022614"/>
    </source>
</evidence>
<feature type="domain" description="Ig-like" evidence="7">
    <location>
        <begin position="243"/>
        <end position="335"/>
    </location>
</feature>
<keyword evidence="6" id="KW-0472">Membrane</keyword>
<dbReference type="PROSITE" id="PS51450">
    <property type="entry name" value="LRR"/>
    <property type="match status" value="1"/>
</dbReference>
<dbReference type="SMART" id="SM00409">
    <property type="entry name" value="IG"/>
    <property type="match status" value="1"/>
</dbReference>
<dbReference type="InterPro" id="IPR000483">
    <property type="entry name" value="Cys-rich_flank_reg_C"/>
</dbReference>
<dbReference type="SMART" id="SM00364">
    <property type="entry name" value="LRR_BAC"/>
    <property type="match status" value="4"/>
</dbReference>
<dbReference type="InterPro" id="IPR036179">
    <property type="entry name" value="Ig-like_dom_sf"/>
</dbReference>
<dbReference type="SUPFAM" id="SSF48726">
    <property type="entry name" value="Immunoglobulin"/>
    <property type="match status" value="1"/>
</dbReference>
<name>A0A8C6L7L0_NOTFU</name>
<dbReference type="PROSITE" id="PS50835">
    <property type="entry name" value="IG_LIKE"/>
    <property type="match status" value="1"/>
</dbReference>
<keyword evidence="1" id="KW-0433">Leucine-rich repeat</keyword>
<evidence type="ECO:0000313" key="8">
    <source>
        <dbReference type="Ensembl" id="ENSNFUP00015015992.1"/>
    </source>
</evidence>
<organism evidence="8 9">
    <name type="scientific">Nothobranchius furzeri</name>
    <name type="common">Turquoise killifish</name>
    <dbReference type="NCBI Taxonomy" id="105023"/>
    <lineage>
        <taxon>Eukaryota</taxon>
        <taxon>Metazoa</taxon>
        <taxon>Chordata</taxon>
        <taxon>Craniata</taxon>
        <taxon>Vertebrata</taxon>
        <taxon>Euteleostomi</taxon>
        <taxon>Actinopterygii</taxon>
        <taxon>Neopterygii</taxon>
        <taxon>Teleostei</taxon>
        <taxon>Neoteleostei</taxon>
        <taxon>Acanthomorphata</taxon>
        <taxon>Ovalentaria</taxon>
        <taxon>Atherinomorphae</taxon>
        <taxon>Cyprinodontiformes</taxon>
        <taxon>Nothobranchiidae</taxon>
        <taxon>Nothobranchius</taxon>
    </lineage>
</organism>
<dbReference type="InterPro" id="IPR013783">
    <property type="entry name" value="Ig-like_fold"/>
</dbReference>
<keyword evidence="6" id="KW-0812">Transmembrane</keyword>
<gene>
    <name evidence="8" type="primary">LRIT1</name>
    <name evidence="8" type="synonym">LOC107387811</name>
</gene>
<dbReference type="InterPro" id="IPR003961">
    <property type="entry name" value="FN3_dom"/>
</dbReference>
<dbReference type="CDD" id="cd00096">
    <property type="entry name" value="Ig"/>
    <property type="match status" value="1"/>
</dbReference>
<dbReference type="Pfam" id="PF13855">
    <property type="entry name" value="LRR_8"/>
    <property type="match status" value="1"/>
</dbReference>
<dbReference type="Proteomes" id="UP000694548">
    <property type="component" value="Chromosome sgr12"/>
</dbReference>
<reference evidence="8" key="3">
    <citation type="submission" date="2025-09" db="UniProtKB">
        <authorList>
            <consortium name="Ensembl"/>
        </authorList>
    </citation>
    <scope>IDENTIFICATION</scope>
</reference>
<reference evidence="8" key="1">
    <citation type="submission" date="2014-08" db="EMBL/GenBank/DDBJ databases">
        <authorList>
            <person name="Senf B."/>
            <person name="Petzold A."/>
            <person name="Downie B.R."/>
            <person name="Koch P."/>
            <person name="Platzer M."/>
        </authorList>
    </citation>
    <scope>NUCLEOTIDE SEQUENCE [LARGE SCALE GENOMIC DNA]</scope>
    <source>
        <strain evidence="8">GRZ</strain>
    </source>
</reference>